<dbReference type="Gramene" id="TRITD4Av1G072560.1">
    <property type="protein sequence ID" value="TRITD4Av1G072560.1"/>
    <property type="gene ID" value="TRITD4Av1G072560"/>
</dbReference>
<gene>
    <name evidence="2" type="ORF">TRITD_4Av1G072560</name>
</gene>
<dbReference type="AlphaFoldDB" id="A0A9R0VXD6"/>
<evidence type="ECO:0008006" key="4">
    <source>
        <dbReference type="Google" id="ProtNLM"/>
    </source>
</evidence>
<organism evidence="2 3">
    <name type="scientific">Triticum turgidum subsp. durum</name>
    <name type="common">Durum wheat</name>
    <name type="synonym">Triticum durum</name>
    <dbReference type="NCBI Taxonomy" id="4567"/>
    <lineage>
        <taxon>Eukaryota</taxon>
        <taxon>Viridiplantae</taxon>
        <taxon>Streptophyta</taxon>
        <taxon>Embryophyta</taxon>
        <taxon>Tracheophyta</taxon>
        <taxon>Spermatophyta</taxon>
        <taxon>Magnoliopsida</taxon>
        <taxon>Liliopsida</taxon>
        <taxon>Poales</taxon>
        <taxon>Poaceae</taxon>
        <taxon>BOP clade</taxon>
        <taxon>Pooideae</taxon>
        <taxon>Triticodae</taxon>
        <taxon>Triticeae</taxon>
        <taxon>Triticinae</taxon>
        <taxon>Triticum</taxon>
    </lineage>
</organism>
<dbReference type="Proteomes" id="UP000324705">
    <property type="component" value="Chromosome 4A"/>
</dbReference>
<dbReference type="EMBL" id="LT934117">
    <property type="protein sequence ID" value="VAH90772.1"/>
    <property type="molecule type" value="Genomic_DNA"/>
</dbReference>
<keyword evidence="3" id="KW-1185">Reference proteome</keyword>
<feature type="region of interest" description="Disordered" evidence="1">
    <location>
        <begin position="50"/>
        <end position="75"/>
    </location>
</feature>
<proteinExistence type="predicted"/>
<accession>A0A9R0VXD6</accession>
<name>A0A9R0VXD6_TRITD</name>
<sequence length="116" mass="12413">MAAAAAAATTSSWLLWRPFSSTIFTRCTNPRFLRTTLCFSHSASAPALGAASLQPTPPPAPPTTCSSDGGGGMRWESTRKKRVVLRVGYVGSEYRGLQKQRDLSADSSNPFCFVIA</sequence>
<evidence type="ECO:0000313" key="3">
    <source>
        <dbReference type="Proteomes" id="UP000324705"/>
    </source>
</evidence>
<reference evidence="2 3" key="1">
    <citation type="submission" date="2017-09" db="EMBL/GenBank/DDBJ databases">
        <authorList>
            <consortium name="International Durum Wheat Genome Sequencing Consortium (IDWGSC)"/>
            <person name="Milanesi L."/>
        </authorList>
    </citation>
    <scope>NUCLEOTIDE SEQUENCE [LARGE SCALE GENOMIC DNA]</scope>
    <source>
        <strain evidence="3">cv. Svevo</strain>
    </source>
</reference>
<evidence type="ECO:0000313" key="2">
    <source>
        <dbReference type="EMBL" id="VAH90772.1"/>
    </source>
</evidence>
<evidence type="ECO:0000256" key="1">
    <source>
        <dbReference type="SAM" id="MobiDB-lite"/>
    </source>
</evidence>
<protein>
    <recommendedName>
        <fullName evidence="4">tRNA pseudouridine synthase</fullName>
    </recommendedName>
</protein>